<protein>
    <submittedName>
        <fullName evidence="3">Uncharacterized protein</fullName>
    </submittedName>
</protein>
<reference evidence="3" key="1">
    <citation type="journal article" date="2023" name="Mol. Phylogenet. Evol.">
        <title>Genome-scale phylogeny and comparative genomics of the fungal order Sordariales.</title>
        <authorList>
            <person name="Hensen N."/>
            <person name="Bonometti L."/>
            <person name="Westerberg I."/>
            <person name="Brannstrom I.O."/>
            <person name="Guillou S."/>
            <person name="Cros-Aarteil S."/>
            <person name="Calhoun S."/>
            <person name="Haridas S."/>
            <person name="Kuo A."/>
            <person name="Mondo S."/>
            <person name="Pangilinan J."/>
            <person name="Riley R."/>
            <person name="LaButti K."/>
            <person name="Andreopoulos B."/>
            <person name="Lipzen A."/>
            <person name="Chen C."/>
            <person name="Yan M."/>
            <person name="Daum C."/>
            <person name="Ng V."/>
            <person name="Clum A."/>
            <person name="Steindorff A."/>
            <person name="Ohm R.A."/>
            <person name="Martin F."/>
            <person name="Silar P."/>
            <person name="Natvig D.O."/>
            <person name="Lalanne C."/>
            <person name="Gautier V."/>
            <person name="Ament-Velasquez S.L."/>
            <person name="Kruys A."/>
            <person name="Hutchinson M.I."/>
            <person name="Powell A.J."/>
            <person name="Barry K."/>
            <person name="Miller A.N."/>
            <person name="Grigoriev I.V."/>
            <person name="Debuchy R."/>
            <person name="Gladieux P."/>
            <person name="Hiltunen Thoren M."/>
            <person name="Johannesson H."/>
        </authorList>
    </citation>
    <scope>NUCLEOTIDE SEQUENCE</scope>
    <source>
        <strain evidence="3">CBS 168.71</strain>
    </source>
</reference>
<dbReference type="PANTHER" id="PTHR35896">
    <property type="entry name" value="IG-LIKE DOMAIN-CONTAINING PROTEIN"/>
    <property type="match status" value="1"/>
</dbReference>
<evidence type="ECO:0000256" key="2">
    <source>
        <dbReference type="SAM" id="Phobius"/>
    </source>
</evidence>
<dbReference type="EMBL" id="JAUEPN010000006">
    <property type="protein sequence ID" value="KAK3293016.1"/>
    <property type="molecule type" value="Genomic_DNA"/>
</dbReference>
<dbReference type="AlphaFoldDB" id="A0AAE0HCD3"/>
<feature type="region of interest" description="Disordered" evidence="1">
    <location>
        <begin position="57"/>
        <end position="92"/>
    </location>
</feature>
<evidence type="ECO:0000313" key="3">
    <source>
        <dbReference type="EMBL" id="KAK3293016.1"/>
    </source>
</evidence>
<accession>A0AAE0HCD3</accession>
<dbReference type="PANTHER" id="PTHR35896:SF3">
    <property type="entry name" value="MAJOR FACILITATOR SUPERFAMILY TRANSPORTER"/>
    <property type="match status" value="1"/>
</dbReference>
<keyword evidence="4" id="KW-1185">Reference proteome</keyword>
<keyword evidence="2" id="KW-1133">Transmembrane helix</keyword>
<gene>
    <name evidence="3" type="ORF">B0H64DRAFT_204550</name>
</gene>
<feature type="compositionally biased region" description="Basic residues" evidence="1">
    <location>
        <begin position="58"/>
        <end position="68"/>
    </location>
</feature>
<proteinExistence type="predicted"/>
<feature type="transmembrane region" description="Helical" evidence="2">
    <location>
        <begin position="28"/>
        <end position="46"/>
    </location>
</feature>
<evidence type="ECO:0000256" key="1">
    <source>
        <dbReference type="SAM" id="MobiDB-lite"/>
    </source>
</evidence>
<evidence type="ECO:0000313" key="4">
    <source>
        <dbReference type="Proteomes" id="UP001278766"/>
    </source>
</evidence>
<sequence length="240" mass="27329">MHAPESTREERYRSRDDNKSPARAHHLAALYLLPILTTALALWALLHTWHLQLSPNLSHHHSHQRNNHHPNPPKPLPTHPHRWTTCGTSPSEARARGCRFDILSFAWQTPECYDSDLMAAFLAHHAWQFYAHANRTDETVDLAVALRGERTLYVDWEYHVAHCTFMWRQMHRAYAVRGFVDAHLDGYGHTLHCQGVLLERGMPGGVVNVVAAVKYPECREVGGRGRGTESFYAQGAVHEG</sequence>
<dbReference type="RefSeq" id="XP_062656530.1">
    <property type="nucleotide sequence ID" value="XM_062799315.1"/>
</dbReference>
<keyword evidence="2" id="KW-0472">Membrane</keyword>
<dbReference type="GeneID" id="87836263"/>
<organism evidence="3 4">
    <name type="scientific">Chaetomium fimeti</name>
    <dbReference type="NCBI Taxonomy" id="1854472"/>
    <lineage>
        <taxon>Eukaryota</taxon>
        <taxon>Fungi</taxon>
        <taxon>Dikarya</taxon>
        <taxon>Ascomycota</taxon>
        <taxon>Pezizomycotina</taxon>
        <taxon>Sordariomycetes</taxon>
        <taxon>Sordariomycetidae</taxon>
        <taxon>Sordariales</taxon>
        <taxon>Chaetomiaceae</taxon>
        <taxon>Chaetomium</taxon>
    </lineage>
</organism>
<comment type="caution">
    <text evidence="3">The sequence shown here is derived from an EMBL/GenBank/DDBJ whole genome shotgun (WGS) entry which is preliminary data.</text>
</comment>
<dbReference type="Proteomes" id="UP001278766">
    <property type="component" value="Unassembled WGS sequence"/>
</dbReference>
<name>A0AAE0HCD3_9PEZI</name>
<reference evidence="3" key="2">
    <citation type="submission" date="2023-06" db="EMBL/GenBank/DDBJ databases">
        <authorList>
            <consortium name="Lawrence Berkeley National Laboratory"/>
            <person name="Haridas S."/>
            <person name="Hensen N."/>
            <person name="Bonometti L."/>
            <person name="Westerberg I."/>
            <person name="Brannstrom I.O."/>
            <person name="Guillou S."/>
            <person name="Cros-Aarteil S."/>
            <person name="Calhoun S."/>
            <person name="Kuo A."/>
            <person name="Mondo S."/>
            <person name="Pangilinan J."/>
            <person name="Riley R."/>
            <person name="Labutti K."/>
            <person name="Andreopoulos B."/>
            <person name="Lipzen A."/>
            <person name="Chen C."/>
            <person name="Yanf M."/>
            <person name="Daum C."/>
            <person name="Ng V."/>
            <person name="Clum A."/>
            <person name="Steindorff A."/>
            <person name="Ohm R."/>
            <person name="Martin F."/>
            <person name="Silar P."/>
            <person name="Natvig D."/>
            <person name="Lalanne C."/>
            <person name="Gautier V."/>
            <person name="Ament-Velasquez S.L."/>
            <person name="Kruys A."/>
            <person name="Hutchinson M.I."/>
            <person name="Powell A.J."/>
            <person name="Barry K."/>
            <person name="Miller A.N."/>
            <person name="Grigoriev I.V."/>
            <person name="Debuchy R."/>
            <person name="Gladieux P."/>
            <person name="Thoren M.H."/>
            <person name="Johannesson H."/>
        </authorList>
    </citation>
    <scope>NUCLEOTIDE SEQUENCE</scope>
    <source>
        <strain evidence="3">CBS 168.71</strain>
    </source>
</reference>
<dbReference type="InterPro" id="IPR053008">
    <property type="entry name" value="Phomopsin_biosynth_assoc"/>
</dbReference>
<keyword evidence="2" id="KW-0812">Transmembrane</keyword>